<dbReference type="InterPro" id="IPR012349">
    <property type="entry name" value="Split_barrel_FMN-bd"/>
</dbReference>
<evidence type="ECO:0000256" key="1">
    <source>
        <dbReference type="ARBA" id="ARBA00023002"/>
    </source>
</evidence>
<protein>
    <submittedName>
        <fullName evidence="3">Flavin reductase family protein</fullName>
    </submittedName>
</protein>
<accession>A0ABS0XJT1</accession>
<proteinExistence type="predicted"/>
<comment type="caution">
    <text evidence="3">The sequence shown here is derived from an EMBL/GenBank/DDBJ whole genome shotgun (WGS) entry which is preliminary data.</text>
</comment>
<dbReference type="PANTHER" id="PTHR30466:SF1">
    <property type="entry name" value="FMN REDUCTASE (NADH) RUTF"/>
    <property type="match status" value="1"/>
</dbReference>
<evidence type="ECO:0000313" key="4">
    <source>
        <dbReference type="Proteomes" id="UP000634780"/>
    </source>
</evidence>
<evidence type="ECO:0000313" key="3">
    <source>
        <dbReference type="EMBL" id="MBJ3813169.1"/>
    </source>
</evidence>
<gene>
    <name evidence="3" type="ORF">JGB26_39990</name>
</gene>
<dbReference type="RefSeq" id="WP_190113439.1">
    <property type="nucleotide sequence ID" value="NZ_BMVR01000001.1"/>
</dbReference>
<name>A0ABS0XJT1_9ACTN</name>
<keyword evidence="1" id="KW-0560">Oxidoreductase</keyword>
<dbReference type="Gene3D" id="2.30.110.10">
    <property type="entry name" value="Electron Transport, Fmn-binding Protein, Chain A"/>
    <property type="match status" value="1"/>
</dbReference>
<dbReference type="InterPro" id="IPR002563">
    <property type="entry name" value="Flavin_Rdtase-like_dom"/>
</dbReference>
<dbReference type="SMART" id="SM00903">
    <property type="entry name" value="Flavin_Reduct"/>
    <property type="match status" value="1"/>
</dbReference>
<evidence type="ECO:0000259" key="2">
    <source>
        <dbReference type="SMART" id="SM00903"/>
    </source>
</evidence>
<dbReference type="EMBL" id="JAEKOZ010000053">
    <property type="protein sequence ID" value="MBJ3813169.1"/>
    <property type="molecule type" value="Genomic_DNA"/>
</dbReference>
<dbReference type="Pfam" id="PF01613">
    <property type="entry name" value="Flavin_Reduct"/>
    <property type="match status" value="1"/>
</dbReference>
<feature type="domain" description="Flavin reductase like" evidence="2">
    <location>
        <begin position="22"/>
        <end position="168"/>
    </location>
</feature>
<dbReference type="PANTHER" id="PTHR30466">
    <property type="entry name" value="FLAVIN REDUCTASE"/>
    <property type="match status" value="1"/>
</dbReference>
<dbReference type="SUPFAM" id="SSF50475">
    <property type="entry name" value="FMN-binding split barrel"/>
    <property type="match status" value="1"/>
</dbReference>
<dbReference type="Proteomes" id="UP000634780">
    <property type="component" value="Unassembled WGS sequence"/>
</dbReference>
<organism evidence="3 4">
    <name type="scientific">Streptomyces flavofungini</name>
    <dbReference type="NCBI Taxonomy" id="68200"/>
    <lineage>
        <taxon>Bacteria</taxon>
        <taxon>Bacillati</taxon>
        <taxon>Actinomycetota</taxon>
        <taxon>Actinomycetes</taxon>
        <taxon>Kitasatosporales</taxon>
        <taxon>Streptomycetaceae</taxon>
        <taxon>Streptomyces</taxon>
    </lineage>
</organism>
<keyword evidence="4" id="KW-1185">Reference proteome</keyword>
<dbReference type="InterPro" id="IPR050268">
    <property type="entry name" value="NADH-dep_flavin_reductase"/>
</dbReference>
<reference evidence="3 4" key="1">
    <citation type="submission" date="2020-12" db="EMBL/GenBank/DDBJ databases">
        <title>Streptomyces typhae sp. nov., a novel endophytic actinomycete isolated from the root of cattail pollen (Typha angustifolia L.).</title>
        <authorList>
            <person name="Peng C."/>
            <person name="Liu C."/>
        </authorList>
    </citation>
    <scope>NUCLEOTIDE SEQUENCE [LARGE SCALE GENOMIC DNA]</scope>
    <source>
        <strain evidence="3 4">JCM 4753</strain>
    </source>
</reference>
<sequence>MTDLSITRPVEASASEGLRAMMRGFPTGVAVVTGVDLDGQPWGLTCSSVCSVSLDPPTLLVCLRAGSPTLAAIEARGAFSVNLLHEDARATAELFASGDPDRFERVRWEQDVDAAGPHLPDDAHAIADCRVAMTQSVGDHVVVFGEATRVHGQDACRPLLYGLRSYGRWSPADVSAGQRA</sequence>